<keyword evidence="6 9" id="KW-0255">Endonuclease</keyword>
<evidence type="ECO:0000256" key="5">
    <source>
        <dbReference type="ARBA" id="ARBA00022723"/>
    </source>
</evidence>
<comment type="similarity">
    <text evidence="1 9">Belongs to the endoribonuclease YbeY family.</text>
</comment>
<reference evidence="10 12" key="1">
    <citation type="submission" date="2015-09" db="EMBL/GenBank/DDBJ databases">
        <authorList>
            <consortium name="Pathogen Informatics"/>
        </authorList>
    </citation>
    <scope>NUCLEOTIDE SEQUENCE [LARGE SCALE GENOMIC DNA]</scope>
    <source>
        <strain evidence="10 12">2789STDY5834863</strain>
    </source>
</reference>
<dbReference type="EC" id="3.1.-.-" evidence="9"/>
<evidence type="ECO:0000256" key="1">
    <source>
        <dbReference type="ARBA" id="ARBA00010875"/>
    </source>
</evidence>
<dbReference type="PANTHER" id="PTHR46986:SF1">
    <property type="entry name" value="ENDORIBONUCLEASE YBEY, CHLOROPLASTIC"/>
    <property type="match status" value="1"/>
</dbReference>
<evidence type="ECO:0000256" key="4">
    <source>
        <dbReference type="ARBA" id="ARBA00022722"/>
    </source>
</evidence>
<dbReference type="RefSeq" id="WP_055052765.1">
    <property type="nucleotide sequence ID" value="NZ_BTHH01000006.1"/>
</dbReference>
<dbReference type="InterPro" id="IPR023091">
    <property type="entry name" value="MetalPrtase_cat_dom_sf_prd"/>
</dbReference>
<dbReference type="Pfam" id="PF02130">
    <property type="entry name" value="YbeY"/>
    <property type="match status" value="1"/>
</dbReference>
<dbReference type="Proteomes" id="UP000095431">
    <property type="component" value="Unassembled WGS sequence"/>
</dbReference>
<dbReference type="PROSITE" id="PS01306">
    <property type="entry name" value="UPF0054"/>
    <property type="match status" value="1"/>
</dbReference>
<dbReference type="InterPro" id="IPR002036">
    <property type="entry name" value="YbeY"/>
</dbReference>
<dbReference type="EMBL" id="CABHOF010000051">
    <property type="protein sequence ID" value="VUX66291.1"/>
    <property type="molecule type" value="Genomic_DNA"/>
</dbReference>
<dbReference type="Proteomes" id="UP000366766">
    <property type="component" value="Unassembled WGS sequence"/>
</dbReference>
<keyword evidence="3 9" id="KW-0698">rRNA processing</keyword>
<dbReference type="GO" id="GO:0005737">
    <property type="term" value="C:cytoplasm"/>
    <property type="evidence" value="ECO:0007669"/>
    <property type="project" value="UniProtKB-SubCell"/>
</dbReference>
<keyword evidence="7 9" id="KW-0378">Hydrolase</keyword>
<dbReference type="GO" id="GO:0006364">
    <property type="term" value="P:rRNA processing"/>
    <property type="evidence" value="ECO:0007669"/>
    <property type="project" value="UniProtKB-UniRule"/>
</dbReference>
<protein>
    <recommendedName>
        <fullName evidence="9">Endoribonuclease YbeY</fullName>
        <ecNumber evidence="9">3.1.-.-</ecNumber>
    </recommendedName>
</protein>
<dbReference type="HAMAP" id="MF_00009">
    <property type="entry name" value="Endoribonucl_YbeY"/>
    <property type="match status" value="1"/>
</dbReference>
<comment type="subcellular location">
    <subcellularLocation>
        <location evidence="9">Cytoplasm</location>
    </subcellularLocation>
</comment>
<keyword evidence="4 9" id="KW-0540">Nuclease</keyword>
<keyword evidence="2 9" id="KW-0690">Ribosome biogenesis</keyword>
<dbReference type="Gene3D" id="3.40.390.30">
    <property type="entry name" value="Metalloproteases ('zincins'), catalytic domain"/>
    <property type="match status" value="1"/>
</dbReference>
<name>A0A173X498_9FIRM</name>
<accession>A0A173X498</accession>
<feature type="binding site" evidence="9">
    <location>
        <position position="134"/>
    </location>
    <ligand>
        <name>Zn(2+)</name>
        <dbReference type="ChEBI" id="CHEBI:29105"/>
        <note>catalytic</note>
    </ligand>
</feature>
<evidence type="ECO:0000256" key="7">
    <source>
        <dbReference type="ARBA" id="ARBA00022801"/>
    </source>
</evidence>
<evidence type="ECO:0000313" key="10">
    <source>
        <dbReference type="EMBL" id="CUN45415.1"/>
    </source>
</evidence>
<dbReference type="GO" id="GO:0004222">
    <property type="term" value="F:metalloendopeptidase activity"/>
    <property type="evidence" value="ECO:0007669"/>
    <property type="project" value="InterPro"/>
</dbReference>
<dbReference type="eggNOG" id="COG0319">
    <property type="taxonomic scope" value="Bacteria"/>
</dbReference>
<evidence type="ECO:0000313" key="13">
    <source>
        <dbReference type="Proteomes" id="UP000366766"/>
    </source>
</evidence>
<gene>
    <name evidence="9 11" type="primary">ybeY</name>
    <name evidence="11" type="ORF">BWLFYP14_02663</name>
    <name evidence="10" type="ORF">ERS852478_00165</name>
</gene>
<evidence type="ECO:0000256" key="9">
    <source>
        <dbReference type="HAMAP-Rule" id="MF_00009"/>
    </source>
</evidence>
<organism evidence="10 12">
    <name type="scientific">Blautia wexlerae</name>
    <dbReference type="NCBI Taxonomy" id="418240"/>
    <lineage>
        <taxon>Bacteria</taxon>
        <taxon>Bacillati</taxon>
        <taxon>Bacillota</taxon>
        <taxon>Clostridia</taxon>
        <taxon>Lachnospirales</taxon>
        <taxon>Lachnospiraceae</taxon>
        <taxon>Blautia</taxon>
    </lineage>
</organism>
<sequence length="164" mass="18737">MNMQIDYETERELGIDYETLAVKVADKVLEMEKCPYDAQVNLVLTDNEEIERVNTEFRDIARPTDVLSFPMIPFETPAGYDIVEEDESYFDLDTDELLLGDIMISVDKVFAQAEEYGHSVTREFCFLVAHSMLHLLGYDHMTPGEAAVMETKQAKALEELGITR</sequence>
<dbReference type="EMBL" id="CYZN01000001">
    <property type="protein sequence ID" value="CUN45415.1"/>
    <property type="molecule type" value="Genomic_DNA"/>
</dbReference>
<reference evidence="11 13" key="2">
    <citation type="submission" date="2019-07" db="EMBL/GenBank/DDBJ databases">
        <authorList>
            <person name="Chang H.-W."/>
            <person name="Raman A."/>
            <person name="Venkatesh S."/>
            <person name="Gehrig J."/>
        </authorList>
    </citation>
    <scope>NUCLEOTIDE SEQUENCE [LARGE SCALE GENOMIC DNA]</scope>
    <source>
        <strain evidence="11">Blautia_wexlerae_LFYP_14</strain>
    </source>
</reference>
<dbReference type="NCBIfam" id="TIGR00043">
    <property type="entry name" value="rRNA maturation RNase YbeY"/>
    <property type="match status" value="1"/>
</dbReference>
<keyword evidence="8 9" id="KW-0862">Zinc</keyword>
<dbReference type="SUPFAM" id="SSF55486">
    <property type="entry name" value="Metalloproteases ('zincins'), catalytic domain"/>
    <property type="match status" value="1"/>
</dbReference>
<feature type="binding site" evidence="9">
    <location>
        <position position="140"/>
    </location>
    <ligand>
        <name>Zn(2+)</name>
        <dbReference type="ChEBI" id="CHEBI:29105"/>
        <note>catalytic</note>
    </ligand>
</feature>
<comment type="cofactor">
    <cofactor evidence="9">
        <name>Zn(2+)</name>
        <dbReference type="ChEBI" id="CHEBI:29105"/>
    </cofactor>
    <text evidence="9">Binds 1 zinc ion.</text>
</comment>
<comment type="function">
    <text evidence="9">Single strand-specific metallo-endoribonuclease involved in late-stage 70S ribosome quality control and in maturation of the 3' terminus of the 16S rRNA.</text>
</comment>
<evidence type="ECO:0000256" key="2">
    <source>
        <dbReference type="ARBA" id="ARBA00022517"/>
    </source>
</evidence>
<dbReference type="AlphaFoldDB" id="A0A173X498"/>
<keyword evidence="13" id="KW-1185">Reference proteome</keyword>
<proteinExistence type="inferred from homology"/>
<evidence type="ECO:0000256" key="6">
    <source>
        <dbReference type="ARBA" id="ARBA00022759"/>
    </source>
</evidence>
<evidence type="ECO:0000313" key="11">
    <source>
        <dbReference type="EMBL" id="VUX66291.1"/>
    </source>
</evidence>
<dbReference type="GO" id="GO:0004521">
    <property type="term" value="F:RNA endonuclease activity"/>
    <property type="evidence" value="ECO:0007669"/>
    <property type="project" value="UniProtKB-UniRule"/>
</dbReference>
<evidence type="ECO:0000256" key="8">
    <source>
        <dbReference type="ARBA" id="ARBA00022833"/>
    </source>
</evidence>
<feature type="binding site" evidence="9">
    <location>
        <position position="130"/>
    </location>
    <ligand>
        <name>Zn(2+)</name>
        <dbReference type="ChEBI" id="CHEBI:29105"/>
        <note>catalytic</note>
    </ligand>
</feature>
<keyword evidence="5 9" id="KW-0479">Metal-binding</keyword>
<evidence type="ECO:0000256" key="3">
    <source>
        <dbReference type="ARBA" id="ARBA00022552"/>
    </source>
</evidence>
<dbReference type="GO" id="GO:0008270">
    <property type="term" value="F:zinc ion binding"/>
    <property type="evidence" value="ECO:0007669"/>
    <property type="project" value="UniProtKB-UniRule"/>
</dbReference>
<evidence type="ECO:0000313" key="12">
    <source>
        <dbReference type="Proteomes" id="UP000095431"/>
    </source>
</evidence>
<dbReference type="InterPro" id="IPR020549">
    <property type="entry name" value="YbeY_CS"/>
</dbReference>
<keyword evidence="9" id="KW-0963">Cytoplasm</keyword>
<dbReference type="PANTHER" id="PTHR46986">
    <property type="entry name" value="ENDORIBONUCLEASE YBEY, CHLOROPLASTIC"/>
    <property type="match status" value="1"/>
</dbReference>